<dbReference type="InterPro" id="IPR003661">
    <property type="entry name" value="HisK_dim/P_dom"/>
</dbReference>
<dbReference type="Pfam" id="PF00072">
    <property type="entry name" value="Response_reg"/>
    <property type="match status" value="1"/>
</dbReference>
<evidence type="ECO:0000256" key="5">
    <source>
        <dbReference type="ARBA" id="ARBA00022519"/>
    </source>
</evidence>
<dbReference type="SUPFAM" id="SSF47384">
    <property type="entry name" value="Homodimeric domain of signal transducing histidine kinase"/>
    <property type="match status" value="1"/>
</dbReference>
<reference evidence="21" key="1">
    <citation type="journal article" date="2019" name="Int. J. Syst. Evol. Microbiol.">
        <title>The Global Catalogue of Microorganisms (GCM) 10K type strain sequencing project: providing services to taxonomists for standard genome sequencing and annotation.</title>
        <authorList>
            <consortium name="The Broad Institute Genomics Platform"/>
            <consortium name="The Broad Institute Genome Sequencing Center for Infectious Disease"/>
            <person name="Wu L."/>
            <person name="Ma J."/>
        </authorList>
    </citation>
    <scope>NUCLEOTIDE SEQUENCE [LARGE SCALE GENOMIC DNA]</scope>
    <source>
        <strain evidence="21">CGMCC 4.7608</strain>
    </source>
</reference>
<evidence type="ECO:0000256" key="4">
    <source>
        <dbReference type="ARBA" id="ARBA00022475"/>
    </source>
</evidence>
<feature type="modified residue" description="Phosphohistidine" evidence="14">
    <location>
        <position position="736"/>
    </location>
</feature>
<comment type="caution">
    <text evidence="20">The sequence shown here is derived from an EMBL/GenBank/DDBJ whole genome shotgun (WGS) entry which is preliminary data.</text>
</comment>
<dbReference type="SMART" id="SM00387">
    <property type="entry name" value="HATPase_c"/>
    <property type="match status" value="1"/>
</dbReference>
<evidence type="ECO:0000256" key="12">
    <source>
        <dbReference type="ARBA" id="ARBA00023012"/>
    </source>
</evidence>
<evidence type="ECO:0000313" key="21">
    <source>
        <dbReference type="Proteomes" id="UP001595999"/>
    </source>
</evidence>
<dbReference type="SUPFAM" id="SSF53850">
    <property type="entry name" value="Periplasmic binding protein-like II"/>
    <property type="match status" value="1"/>
</dbReference>
<dbReference type="InterPro" id="IPR005467">
    <property type="entry name" value="His_kinase_dom"/>
</dbReference>
<dbReference type="Gene3D" id="3.30.565.10">
    <property type="entry name" value="Histidine kinase-like ATPase, C-terminal domain"/>
    <property type="match status" value="1"/>
</dbReference>
<evidence type="ECO:0000256" key="6">
    <source>
        <dbReference type="ARBA" id="ARBA00022553"/>
    </source>
</evidence>
<dbReference type="CDD" id="cd16922">
    <property type="entry name" value="HATPase_EvgS-ArcB-TorS-like"/>
    <property type="match status" value="1"/>
</dbReference>
<feature type="transmembrane region" description="Helical" evidence="16">
    <location>
        <begin position="278"/>
        <end position="296"/>
    </location>
</feature>
<dbReference type="Gene3D" id="1.10.287.130">
    <property type="match status" value="1"/>
</dbReference>
<dbReference type="Pfam" id="PF01627">
    <property type="entry name" value="Hpt"/>
    <property type="match status" value="1"/>
</dbReference>
<dbReference type="SUPFAM" id="SSF55874">
    <property type="entry name" value="ATPase domain of HSP90 chaperone/DNA topoisomerase II/histidine kinase"/>
    <property type="match status" value="1"/>
</dbReference>
<dbReference type="InterPro" id="IPR004358">
    <property type="entry name" value="Sig_transdc_His_kin-like_C"/>
</dbReference>
<comment type="subcellular location">
    <subcellularLocation>
        <location evidence="2">Cell inner membrane</location>
        <topology evidence="2">Multi-pass membrane protein</topology>
    </subcellularLocation>
</comment>
<dbReference type="SMART" id="SM00388">
    <property type="entry name" value="HisKA"/>
    <property type="match status" value="1"/>
</dbReference>
<dbReference type="EC" id="2.7.13.3" evidence="3"/>
<evidence type="ECO:0000256" key="10">
    <source>
        <dbReference type="ARBA" id="ARBA00022840"/>
    </source>
</evidence>
<evidence type="ECO:0000256" key="9">
    <source>
        <dbReference type="ARBA" id="ARBA00022777"/>
    </source>
</evidence>
<dbReference type="SUPFAM" id="SSF52172">
    <property type="entry name" value="CheY-like"/>
    <property type="match status" value="1"/>
</dbReference>
<evidence type="ECO:0000256" key="16">
    <source>
        <dbReference type="SAM" id="Phobius"/>
    </source>
</evidence>
<evidence type="ECO:0000256" key="8">
    <source>
        <dbReference type="ARBA" id="ARBA00022692"/>
    </source>
</evidence>
<evidence type="ECO:0000256" key="13">
    <source>
        <dbReference type="ARBA" id="ARBA00023136"/>
    </source>
</evidence>
<dbReference type="InterPro" id="IPR036097">
    <property type="entry name" value="HisK_dim/P_sf"/>
</dbReference>
<dbReference type="PROSITE" id="PS50894">
    <property type="entry name" value="HPT"/>
    <property type="match status" value="1"/>
</dbReference>
<keyword evidence="11 16" id="KW-1133">Transmembrane helix</keyword>
<evidence type="ECO:0000256" key="1">
    <source>
        <dbReference type="ARBA" id="ARBA00000085"/>
    </source>
</evidence>
<dbReference type="PROSITE" id="PS51257">
    <property type="entry name" value="PROKAR_LIPOPROTEIN"/>
    <property type="match status" value="1"/>
</dbReference>
<evidence type="ECO:0000259" key="17">
    <source>
        <dbReference type="PROSITE" id="PS50109"/>
    </source>
</evidence>
<dbReference type="RefSeq" id="WP_378123976.1">
    <property type="nucleotide sequence ID" value="NZ_JBHSEK010000001.1"/>
</dbReference>
<dbReference type="PROSITE" id="PS50109">
    <property type="entry name" value="HIS_KIN"/>
    <property type="match status" value="1"/>
</dbReference>
<dbReference type="EMBL" id="JBHSEK010000001">
    <property type="protein sequence ID" value="MFC4488555.1"/>
    <property type="molecule type" value="Genomic_DNA"/>
</dbReference>
<dbReference type="InterPro" id="IPR008207">
    <property type="entry name" value="Sig_transdc_His_kin_Hpt_dom"/>
</dbReference>
<dbReference type="SMART" id="SM00062">
    <property type="entry name" value="PBPb"/>
    <property type="match status" value="1"/>
</dbReference>
<dbReference type="Pfam" id="PF00512">
    <property type="entry name" value="HisKA"/>
    <property type="match status" value="1"/>
</dbReference>
<keyword evidence="6 15" id="KW-0597">Phosphoprotein</keyword>
<proteinExistence type="predicted"/>
<dbReference type="InterPro" id="IPR003594">
    <property type="entry name" value="HATPase_dom"/>
</dbReference>
<dbReference type="SUPFAM" id="SSF47226">
    <property type="entry name" value="Histidine-containing phosphotransfer domain, HPT domain"/>
    <property type="match status" value="1"/>
</dbReference>
<accession>A0ABV8ZPL9</accession>
<sequence>MRLLHLSVWVLLLGLLSGCGDPVGKTWLTREEAAWARQHPVVDVYVLRSKPLPERKNSGVPFKGMEAYFLQYVEAQTGLRFNIVQAHSVQELMAATLGGRAMMLASINQDAIGDLNLNKHYYFTQPYSSQPLMAITRRDHPVVYDFNNLHGQKVAFIFNDNSRSWLLGDNASLKLVPVETPTQALLAIQERRADVGLVPESYARFLLRHRFPELTSSGALPGYYAIYRMGVSKSQPLLYAILRRSLERMSADDVDAARSAWEEQVAARPSVYNVFRSYAGEGIVLVLLFFALLLAIRTTTKLLRKARMGEAAKSEFLAVVSHEIRTPMNAIIAAGELLQTMPLGEQQRELVLQSNLAANSMLQLLNNILNASRLDAGQERLEPFFVDVGGILEGLVRLYALAAKMKGLELHYVCNLPPRALCLDPSHLQRVLHNLISNAIKFTDQGAVTLKADFREGKPGAERGWLVCQVMDTGIGVPLAAQKTIFDAFVQADADINRKFGGSGLGLAICKRLVELMRGRIALDSDGVSGATFTITLPVQLGQELARREPEPPLAEPPQKVGQGQLVLVVEDHPANQLMICEQLRQLGCATTVASTGLSSLSILKGKPDIQLILMDCSLPDINGYEAARRIRAQERAEGRALVPIVAISAANDDAHREKCMSSGMNGVLVKPLRIKDLQQILFLWLPDALPAVAAQRSEQSEDLWTLFVEHNERDYHKAVLAIQNTQWSSASQHLHRIYGAALTMRQPELAELARGLEDMLLQGITEGLAERMERLRALLDRLAGG</sequence>
<feature type="modified residue" description="4-aspartylphosphate" evidence="15">
    <location>
        <position position="616"/>
    </location>
</feature>
<feature type="domain" description="Histidine kinase" evidence="17">
    <location>
        <begin position="319"/>
        <end position="541"/>
    </location>
</feature>
<dbReference type="InterPro" id="IPR036641">
    <property type="entry name" value="HPT_dom_sf"/>
</dbReference>
<evidence type="ECO:0000313" key="20">
    <source>
        <dbReference type="EMBL" id="MFC4488555.1"/>
    </source>
</evidence>
<evidence type="ECO:0000256" key="2">
    <source>
        <dbReference type="ARBA" id="ARBA00004429"/>
    </source>
</evidence>
<keyword evidence="13 16" id="KW-0472">Membrane</keyword>
<feature type="domain" description="HPt" evidence="19">
    <location>
        <begin position="697"/>
        <end position="786"/>
    </location>
</feature>
<keyword evidence="7" id="KW-0808">Transferase</keyword>
<evidence type="ECO:0000256" key="3">
    <source>
        <dbReference type="ARBA" id="ARBA00012438"/>
    </source>
</evidence>
<evidence type="ECO:0000256" key="14">
    <source>
        <dbReference type="PROSITE-ProRule" id="PRU00110"/>
    </source>
</evidence>
<dbReference type="Gene3D" id="3.40.50.2300">
    <property type="match status" value="1"/>
</dbReference>
<evidence type="ECO:0000256" key="11">
    <source>
        <dbReference type="ARBA" id="ARBA00022989"/>
    </source>
</evidence>
<gene>
    <name evidence="20" type="ORF">ACFO0R_02885</name>
</gene>
<protein>
    <recommendedName>
        <fullName evidence="3">histidine kinase</fullName>
        <ecNumber evidence="3">2.7.13.3</ecNumber>
    </recommendedName>
</protein>
<keyword evidence="10 20" id="KW-0067">ATP-binding</keyword>
<feature type="domain" description="Response regulatory" evidence="18">
    <location>
        <begin position="566"/>
        <end position="686"/>
    </location>
</feature>
<keyword evidence="10 20" id="KW-0547">Nucleotide-binding</keyword>
<dbReference type="InterPro" id="IPR011006">
    <property type="entry name" value="CheY-like_superfamily"/>
</dbReference>
<dbReference type="Proteomes" id="UP001595999">
    <property type="component" value="Unassembled WGS sequence"/>
</dbReference>
<organism evidence="20 21">
    <name type="scientific">Chromobacterium aquaticum</name>
    <dbReference type="NCBI Taxonomy" id="467180"/>
    <lineage>
        <taxon>Bacteria</taxon>
        <taxon>Pseudomonadati</taxon>
        <taxon>Pseudomonadota</taxon>
        <taxon>Betaproteobacteria</taxon>
        <taxon>Neisseriales</taxon>
        <taxon>Chromobacteriaceae</taxon>
        <taxon>Chromobacterium</taxon>
    </lineage>
</organism>
<dbReference type="GO" id="GO:0005524">
    <property type="term" value="F:ATP binding"/>
    <property type="evidence" value="ECO:0007669"/>
    <property type="project" value="UniProtKB-KW"/>
</dbReference>
<dbReference type="PRINTS" id="PR00344">
    <property type="entry name" value="BCTRLSENSOR"/>
</dbReference>
<dbReference type="InterPro" id="IPR001638">
    <property type="entry name" value="Solute-binding_3/MltF_N"/>
</dbReference>
<dbReference type="InterPro" id="IPR001789">
    <property type="entry name" value="Sig_transdc_resp-reg_receiver"/>
</dbReference>
<dbReference type="Gene3D" id="1.20.120.160">
    <property type="entry name" value="HPT domain"/>
    <property type="match status" value="1"/>
</dbReference>
<keyword evidence="4" id="KW-1003">Cell membrane</keyword>
<evidence type="ECO:0000259" key="18">
    <source>
        <dbReference type="PROSITE" id="PS50110"/>
    </source>
</evidence>
<evidence type="ECO:0000256" key="7">
    <source>
        <dbReference type="ARBA" id="ARBA00022679"/>
    </source>
</evidence>
<dbReference type="Pfam" id="PF02518">
    <property type="entry name" value="HATPase_c"/>
    <property type="match status" value="1"/>
</dbReference>
<dbReference type="PANTHER" id="PTHR43047">
    <property type="entry name" value="TWO-COMPONENT HISTIDINE PROTEIN KINASE"/>
    <property type="match status" value="1"/>
</dbReference>
<dbReference type="SMART" id="SM00448">
    <property type="entry name" value="REC"/>
    <property type="match status" value="1"/>
</dbReference>
<evidence type="ECO:0000259" key="19">
    <source>
        <dbReference type="PROSITE" id="PS50894"/>
    </source>
</evidence>
<keyword evidence="9" id="KW-0418">Kinase</keyword>
<comment type="catalytic activity">
    <reaction evidence="1">
        <text>ATP + protein L-histidine = ADP + protein N-phospho-L-histidine.</text>
        <dbReference type="EC" id="2.7.13.3"/>
    </reaction>
</comment>
<dbReference type="CDD" id="cd00082">
    <property type="entry name" value="HisKA"/>
    <property type="match status" value="1"/>
</dbReference>
<name>A0ABV8ZPL9_9NEIS</name>
<dbReference type="CDD" id="cd17546">
    <property type="entry name" value="REC_hyHK_CKI1_RcsC-like"/>
    <property type="match status" value="1"/>
</dbReference>
<dbReference type="Gene3D" id="3.40.190.10">
    <property type="entry name" value="Periplasmic binding protein-like II"/>
    <property type="match status" value="2"/>
</dbReference>
<evidence type="ECO:0000256" key="15">
    <source>
        <dbReference type="PROSITE-ProRule" id="PRU00169"/>
    </source>
</evidence>
<dbReference type="InterPro" id="IPR036890">
    <property type="entry name" value="HATPase_C_sf"/>
</dbReference>
<dbReference type="PROSITE" id="PS50110">
    <property type="entry name" value="RESPONSE_REGULATORY"/>
    <property type="match status" value="1"/>
</dbReference>
<keyword evidence="21" id="KW-1185">Reference proteome</keyword>
<keyword evidence="8 16" id="KW-0812">Transmembrane</keyword>
<keyword evidence="12" id="KW-0902">Two-component regulatory system</keyword>
<keyword evidence="5" id="KW-0997">Cell inner membrane</keyword>